<dbReference type="Gene3D" id="3.40.1360.10">
    <property type="match status" value="1"/>
</dbReference>
<proteinExistence type="predicted"/>
<dbReference type="PATRIC" id="fig|279058.18.peg.1102"/>
<protein>
    <submittedName>
        <fullName evidence="1">Toprim domain protein</fullName>
    </submittedName>
</protein>
<dbReference type="InterPro" id="IPR034154">
    <property type="entry name" value="TOPRIM_DnaG/twinkle"/>
</dbReference>
<keyword evidence="2" id="KW-1185">Reference proteome</keyword>
<accession>A0A127QFX6</accession>
<dbReference type="SUPFAM" id="SSF56731">
    <property type="entry name" value="DNA primase core"/>
    <property type="match status" value="1"/>
</dbReference>
<gene>
    <name evidence="1" type="ORF">CAter282_1109</name>
</gene>
<evidence type="ECO:0000313" key="2">
    <source>
        <dbReference type="Proteomes" id="UP000071778"/>
    </source>
</evidence>
<organism evidence="1 2">
    <name type="scientific">Collimonas arenae</name>
    <dbReference type="NCBI Taxonomy" id="279058"/>
    <lineage>
        <taxon>Bacteria</taxon>
        <taxon>Pseudomonadati</taxon>
        <taxon>Pseudomonadota</taxon>
        <taxon>Betaproteobacteria</taxon>
        <taxon>Burkholderiales</taxon>
        <taxon>Oxalobacteraceae</taxon>
        <taxon>Collimonas</taxon>
    </lineage>
</organism>
<dbReference type="CDD" id="cd01029">
    <property type="entry name" value="TOPRIM_primases"/>
    <property type="match status" value="1"/>
</dbReference>
<dbReference type="EMBL" id="CP013235">
    <property type="protein sequence ID" value="AMP08904.1"/>
    <property type="molecule type" value="Genomic_DNA"/>
</dbReference>
<dbReference type="Proteomes" id="UP000071778">
    <property type="component" value="Chromosome"/>
</dbReference>
<dbReference type="SUPFAM" id="SSF52540">
    <property type="entry name" value="P-loop containing nucleoside triphosphate hydrolases"/>
    <property type="match status" value="1"/>
</dbReference>
<reference evidence="1 2" key="1">
    <citation type="submission" date="2015-11" db="EMBL/GenBank/DDBJ databases">
        <title>Exploring the genomic traits of fungus-feeding bacterial genus Collimonas.</title>
        <authorList>
            <person name="Song C."/>
            <person name="Schmidt R."/>
            <person name="de Jager V."/>
            <person name="Krzyzanowska D."/>
            <person name="Jongedijk E."/>
            <person name="Cankar K."/>
            <person name="Beekwilder J."/>
            <person name="van Veen A."/>
            <person name="de Boer W."/>
            <person name="van Veen J.A."/>
            <person name="Garbeva P."/>
        </authorList>
    </citation>
    <scope>NUCLEOTIDE SEQUENCE [LARGE SCALE GENOMIC DNA]</scope>
    <source>
        <strain evidence="1 2">Ter282</strain>
    </source>
</reference>
<sequence length="895" mass="101951">MIAMNPSLHADIHARLAEFNFKPEKQGYLRSGTCPQCQKKELYIHADHPWVLRCGRLNNCGWESHVKERYPELFDDWSKRYQTPETSNPLAAADAYMQHGRGFTLARVQGLYKQESYYDPELKIGSATVRFPVADGYWERLIDKPQRFGKKKARFSFGSHYQGRFWSHPSHSLQAVKELWIVEGIFDAIALEHHGIAAVSIMSCNNYPAQSLQDLRDARGNQGCRLVWALDGDAAGRSFTTKHIERAREAGWECTAAQIPQNDKVKLDWNDLHQRDKLTAKDIENYLYHGALLIAGSASEKALLMYGRDNKLEFDFSFRNRLFWFDLNLVEYNKVMEQSDKDGADCRLSEAAKREKALFASHSIRPIANCNPTPLYYQKNELTDEAWYYFRVDFPHDGASIKNTFTSAQISSSAEFKKRLLGIAPGAMFSGTSAMLDRMMERDLFHIKRVETIDYIGYSKEYGCYVLDDVAIKNGALHDINGEDFYDLGRISVKSLNRSVTLKINRDPDGYTTEWVDLLWKAFGAKGMVALTFWFGALFAEQIRATQSSYPFLEVVGKAGAGKSTLIEFLWKLFGRIGYEGFDPSKSSLAARARNFSQVSGLPVVLIESDRERMDGEKSHVKSFDWDELKTAYNGRSTRARGMNTGGNETYEPPFRGAIVISQNNPVNASEAILSRIVHLYFDLTTQTPESGEAADALKFMPGENVSGFILAATRKEKEIMATVAERTAVYLKELRMRPEIKMPRLVETHAQMLALTDALALVIKLTSEQQKAIREQIIIMAGERQQVINDDHVLVQEFWEAFDYLDSNDMHRLNHSRDPQLIAVNLNHFVQIAAERRQQIPVIGDLKKVLKTSRRRKFLDVRVVNSQIRAKESLRASTAMKCWVFQNDISKGQV</sequence>
<name>A0A127QFX6_9BURK</name>
<dbReference type="InterPro" id="IPR027417">
    <property type="entry name" value="P-loop_NTPase"/>
</dbReference>
<dbReference type="AlphaFoldDB" id="A0A127QFX6"/>
<evidence type="ECO:0000313" key="1">
    <source>
        <dbReference type="EMBL" id="AMP08904.1"/>
    </source>
</evidence>
<dbReference type="Pfam" id="PF13155">
    <property type="entry name" value="Toprim_2"/>
    <property type="match status" value="1"/>
</dbReference>